<organism evidence="2 3">
    <name type="scientific">Pseudonocardia adelaidensis</name>
    <dbReference type="NCBI Taxonomy" id="648754"/>
    <lineage>
        <taxon>Bacteria</taxon>
        <taxon>Bacillati</taxon>
        <taxon>Actinomycetota</taxon>
        <taxon>Actinomycetes</taxon>
        <taxon>Pseudonocardiales</taxon>
        <taxon>Pseudonocardiaceae</taxon>
        <taxon>Pseudonocardia</taxon>
    </lineage>
</organism>
<dbReference type="InterPro" id="IPR038287">
    <property type="entry name" value="Cse2_sf"/>
</dbReference>
<evidence type="ECO:0000313" key="2">
    <source>
        <dbReference type="EMBL" id="GAA5119020.1"/>
    </source>
</evidence>
<comment type="caution">
    <text evidence="2">The sequence shown here is derived from an EMBL/GenBank/DDBJ whole genome shotgun (WGS) entry which is preliminary data.</text>
</comment>
<name>A0ABP9NI91_9PSEU</name>
<keyword evidence="3" id="KW-1185">Reference proteome</keyword>
<evidence type="ECO:0000313" key="3">
    <source>
        <dbReference type="Proteomes" id="UP001500804"/>
    </source>
</evidence>
<gene>
    <name evidence="2" type="ORF">GCM10023320_24110</name>
</gene>
<dbReference type="CDD" id="cd09731">
    <property type="entry name" value="Cse2_I-E"/>
    <property type="match status" value="1"/>
</dbReference>
<protein>
    <recommendedName>
        <fullName evidence="4">CRISPR system Cascade subunit CasB</fullName>
    </recommendedName>
</protein>
<dbReference type="Pfam" id="PF09485">
    <property type="entry name" value="CRISPR_Cse2"/>
    <property type="match status" value="1"/>
</dbReference>
<dbReference type="RefSeq" id="WP_345605032.1">
    <property type="nucleotide sequence ID" value="NZ_BAABJO010000007.1"/>
</dbReference>
<sequence>MTTPAAATSPPPTEPQPRLGPVGTFVDKQVGGLQSRFLRVPQDPGAVAALARMRRAVGKEPGEIMDVLEYTFTPALLNGHPADDPNPSPAERAAHVAITLFALHQQSRGERMHHRGRGLGTALRRLHTGSSAIPDPIVRRFRMLGTADSFGELTHHLRGVVQLLRTASAPLDYGLLAQQLHTWQDDPSRVRMTWGRQFYRQHRPDTDLGASADSDTDQTTA</sequence>
<dbReference type="Gene3D" id="1.10.520.40">
    <property type="entry name" value="CRISPR-associated protein Cse2"/>
    <property type="match status" value="1"/>
</dbReference>
<evidence type="ECO:0008006" key="4">
    <source>
        <dbReference type="Google" id="ProtNLM"/>
    </source>
</evidence>
<reference evidence="3" key="1">
    <citation type="journal article" date="2019" name="Int. J. Syst. Evol. Microbiol.">
        <title>The Global Catalogue of Microorganisms (GCM) 10K type strain sequencing project: providing services to taxonomists for standard genome sequencing and annotation.</title>
        <authorList>
            <consortium name="The Broad Institute Genomics Platform"/>
            <consortium name="The Broad Institute Genome Sequencing Center for Infectious Disease"/>
            <person name="Wu L."/>
            <person name="Ma J."/>
        </authorList>
    </citation>
    <scope>NUCLEOTIDE SEQUENCE [LARGE SCALE GENOMIC DNA]</scope>
    <source>
        <strain evidence="3">JCM 18302</strain>
    </source>
</reference>
<accession>A0ABP9NI91</accession>
<dbReference type="InterPro" id="IPR013382">
    <property type="entry name" value="CRISPR-assoc_prot_Cse2"/>
</dbReference>
<evidence type="ECO:0000256" key="1">
    <source>
        <dbReference type="SAM" id="MobiDB-lite"/>
    </source>
</evidence>
<proteinExistence type="predicted"/>
<feature type="region of interest" description="Disordered" evidence="1">
    <location>
        <begin position="1"/>
        <end position="22"/>
    </location>
</feature>
<dbReference type="Proteomes" id="UP001500804">
    <property type="component" value="Unassembled WGS sequence"/>
</dbReference>
<dbReference type="EMBL" id="BAABJO010000007">
    <property type="protein sequence ID" value="GAA5119020.1"/>
    <property type="molecule type" value="Genomic_DNA"/>
</dbReference>
<dbReference type="NCBIfam" id="TIGR02548">
    <property type="entry name" value="casB_cse2"/>
    <property type="match status" value="1"/>
</dbReference>